<keyword evidence="2" id="KW-0812">Transmembrane</keyword>
<protein>
    <submittedName>
        <fullName evidence="3">Uncharacterized protein</fullName>
    </submittedName>
</protein>
<sequence>MKFSILSLDVVVMTASFFAPVSLAVGSNLTGKRRTDVAYAVNSDEVDEEDMLLGSALERALAQLNNANVEAADDGHSSPIVDESTAEQSDNQIRGRFRPRRGRSKIAGT</sequence>
<reference evidence="3 4" key="1">
    <citation type="submission" date="2015-01" db="EMBL/GenBank/DDBJ databases">
        <title>Evolution of Trichinella species and genotypes.</title>
        <authorList>
            <person name="Korhonen P.K."/>
            <person name="Edoardo P."/>
            <person name="Giuseppe L.R."/>
            <person name="Gasser R.B."/>
        </authorList>
    </citation>
    <scope>NUCLEOTIDE SEQUENCE [LARGE SCALE GENOMIC DNA]</scope>
    <source>
        <strain evidence="3">ISS1029</strain>
    </source>
</reference>
<keyword evidence="2" id="KW-1133">Transmembrane helix</keyword>
<name>A0A0V1HRN6_9BILA</name>
<evidence type="ECO:0000313" key="4">
    <source>
        <dbReference type="Proteomes" id="UP000055024"/>
    </source>
</evidence>
<feature type="region of interest" description="Disordered" evidence="1">
    <location>
        <begin position="69"/>
        <end position="109"/>
    </location>
</feature>
<feature type="compositionally biased region" description="Basic residues" evidence="1">
    <location>
        <begin position="95"/>
        <end position="109"/>
    </location>
</feature>
<dbReference type="EMBL" id="JYDP01000034">
    <property type="protein sequence ID" value="KRZ13194.1"/>
    <property type="molecule type" value="Genomic_DNA"/>
</dbReference>
<keyword evidence="4" id="KW-1185">Reference proteome</keyword>
<accession>A0A0V1HRN6</accession>
<organism evidence="3 4">
    <name type="scientific">Trichinella zimbabwensis</name>
    <dbReference type="NCBI Taxonomy" id="268475"/>
    <lineage>
        <taxon>Eukaryota</taxon>
        <taxon>Metazoa</taxon>
        <taxon>Ecdysozoa</taxon>
        <taxon>Nematoda</taxon>
        <taxon>Enoplea</taxon>
        <taxon>Dorylaimia</taxon>
        <taxon>Trichinellida</taxon>
        <taxon>Trichinellidae</taxon>
        <taxon>Trichinella</taxon>
    </lineage>
</organism>
<dbReference type="STRING" id="268475.A0A0V1HRN6"/>
<evidence type="ECO:0000313" key="3">
    <source>
        <dbReference type="EMBL" id="KRZ13194.1"/>
    </source>
</evidence>
<proteinExistence type="predicted"/>
<comment type="caution">
    <text evidence="3">The sequence shown here is derived from an EMBL/GenBank/DDBJ whole genome shotgun (WGS) entry which is preliminary data.</text>
</comment>
<feature type="transmembrane region" description="Helical" evidence="2">
    <location>
        <begin position="6"/>
        <end position="25"/>
    </location>
</feature>
<keyword evidence="2" id="KW-0472">Membrane</keyword>
<evidence type="ECO:0000256" key="1">
    <source>
        <dbReference type="SAM" id="MobiDB-lite"/>
    </source>
</evidence>
<gene>
    <name evidence="3" type="ORF">T11_11384</name>
</gene>
<evidence type="ECO:0000256" key="2">
    <source>
        <dbReference type="SAM" id="Phobius"/>
    </source>
</evidence>
<dbReference type="AlphaFoldDB" id="A0A0V1HRN6"/>
<dbReference type="Proteomes" id="UP000055024">
    <property type="component" value="Unassembled WGS sequence"/>
</dbReference>